<dbReference type="Proteomes" id="UP000537188">
    <property type="component" value="Unassembled WGS sequence"/>
</dbReference>
<dbReference type="InterPro" id="IPR018712">
    <property type="entry name" value="Tle1-like_cat"/>
</dbReference>
<protein>
    <submittedName>
        <fullName evidence="3">DUF2235 domain-containing protein</fullName>
    </submittedName>
</protein>
<accession>A0A7Y8K832</accession>
<dbReference type="InterPro" id="IPR054388">
    <property type="entry name" value="Tle1-like_C"/>
</dbReference>
<feature type="domain" description="T6SS Phospholipase effector Tle1-like catalytic" evidence="1">
    <location>
        <begin position="283"/>
        <end position="399"/>
    </location>
</feature>
<dbReference type="Pfam" id="PF22137">
    <property type="entry name" value="T6SS_Tle1-like_C"/>
    <property type="match status" value="1"/>
</dbReference>
<organism evidence="3 4">
    <name type="scientific">Pseudomonas yamanorum</name>
    <dbReference type="NCBI Taxonomy" id="515393"/>
    <lineage>
        <taxon>Bacteria</taxon>
        <taxon>Pseudomonadati</taxon>
        <taxon>Pseudomonadota</taxon>
        <taxon>Gammaproteobacteria</taxon>
        <taxon>Pseudomonadales</taxon>
        <taxon>Pseudomonadaceae</taxon>
        <taxon>Pseudomonas</taxon>
    </lineage>
</organism>
<dbReference type="EMBL" id="JACARF010000027">
    <property type="protein sequence ID" value="NWE78205.1"/>
    <property type="molecule type" value="Genomic_DNA"/>
</dbReference>
<dbReference type="AlphaFoldDB" id="A0A7Y8K832"/>
<evidence type="ECO:0000313" key="3">
    <source>
        <dbReference type="EMBL" id="NWE78205.1"/>
    </source>
</evidence>
<sequence length="787" mass="87122">MPEVNQASFCYPPQFPEQGRLPSRAGQVHQNIRRQSQQERDYHDSLCVAAGRRVLAPCCKTLHISLFFDGTGNNLNNDLYLSDPKHPTNIARLFRASIGEGHAGGTAHSRQAHYLTDAAGVGNGEYFKYYMPGVGTPFPEVGDLNYSALGLATAAFGEERINWGLMMIIDALRRTLALPRLDDASLQAAVKAMGAPAGFEGSIGASFRRHQYEKQLGALAKPLRVALMQPSPGWPKLLGIRLYVYGFSRGAAAARAFVSWLNELSSPTESQPALSLGDLKLPISIEYLGLLDTVASVGLAHAVPGADGHMSWADGTQELPTSSLVKRCLHIIASHEQRLCFPLDSIRREGGGYPANSVEVLYPGMHSDQGGGYPPGDQGKAVGPNDGLLLSQIALNDMYADAFAYGAPLKVPKEALPIDMGHELWRAMEFEVMEEFRIDSILVNRFNAWRQVTLDLPPAPQPLSPNQVENYQPITTTDTVESALINQMGWITAWRIDRYAFATLKQTNFYRQASDTEADPSVSKLAEANRDKQQAAIVVRRQEQKLREQLTFDPKKPQEPGVKDFDADMAQTQLREAAEEFGIGYRTDSFVSNAVRTTRIALIPDFLAAMPPMPLTLAIQKQQSVLKAIDRARAESDQMKASGVARVSLLFLPPVHERNHIDERTRRNVDEGRNANKPEGLLRALFDDQVHDSRAWFLYKAGREPFGSYFKLRMVFFGDAGRRDIALYREEDGVMVAGAETPLFADPALVAQQPGMTDERRAEAHKAIDELWQAYYARAKELKDAQV</sequence>
<feature type="domain" description="T6SS Phospholipase effector Tle1-like C-terminal" evidence="2">
    <location>
        <begin position="442"/>
        <end position="720"/>
    </location>
</feature>
<evidence type="ECO:0000259" key="2">
    <source>
        <dbReference type="Pfam" id="PF22137"/>
    </source>
</evidence>
<dbReference type="RefSeq" id="WP_177115446.1">
    <property type="nucleotide sequence ID" value="NZ_JACARF010000027.1"/>
</dbReference>
<proteinExistence type="predicted"/>
<dbReference type="PANTHER" id="PTHR33840:SF1">
    <property type="entry name" value="TLE1 PHOSPHOLIPASE DOMAIN-CONTAINING PROTEIN"/>
    <property type="match status" value="1"/>
</dbReference>
<evidence type="ECO:0000313" key="4">
    <source>
        <dbReference type="Proteomes" id="UP000537188"/>
    </source>
</evidence>
<reference evidence="3 4" key="1">
    <citation type="submission" date="2020-04" db="EMBL/GenBank/DDBJ databases">
        <title>Molecular characterization of pseudomonads from Agaricus bisporus reveal novel blotch 2 pathogens in Western Europe.</title>
        <authorList>
            <person name="Taparia T."/>
            <person name="Krijger M."/>
            <person name="Haynes E."/>
            <person name="Elpinstone J.G."/>
            <person name="Noble R."/>
            <person name="Van Der Wolf J."/>
        </authorList>
    </citation>
    <scope>NUCLEOTIDE SEQUENCE [LARGE SCALE GENOMIC DNA]</scope>
    <source>
        <strain evidence="3 4">IPO3781</strain>
    </source>
</reference>
<dbReference type="PANTHER" id="PTHR33840">
    <property type="match status" value="1"/>
</dbReference>
<gene>
    <name evidence="3" type="ORF">HX828_21875</name>
</gene>
<name>A0A7Y8K832_9PSED</name>
<dbReference type="Pfam" id="PF09994">
    <property type="entry name" value="T6SS_Tle1-like_cat"/>
    <property type="match status" value="1"/>
</dbReference>
<comment type="caution">
    <text evidence="3">The sequence shown here is derived from an EMBL/GenBank/DDBJ whole genome shotgun (WGS) entry which is preliminary data.</text>
</comment>
<evidence type="ECO:0000259" key="1">
    <source>
        <dbReference type="Pfam" id="PF09994"/>
    </source>
</evidence>